<dbReference type="InterPro" id="IPR019470">
    <property type="entry name" value="Ubiq_cytC_Rdtase_Fe-S_su_TAT"/>
</dbReference>
<dbReference type="InterPro" id="IPR006317">
    <property type="entry name" value="Ubiquinol_cyt_c_Rdtase_Fe-S-su"/>
</dbReference>
<evidence type="ECO:0000256" key="11">
    <source>
        <dbReference type="ARBA" id="ARBA00022723"/>
    </source>
</evidence>
<evidence type="ECO:0000256" key="16">
    <source>
        <dbReference type="ARBA" id="ARBA00023014"/>
    </source>
</evidence>
<dbReference type="EMBL" id="CP067420">
    <property type="protein sequence ID" value="QQP90469.1"/>
    <property type="molecule type" value="Genomic_DNA"/>
</dbReference>
<evidence type="ECO:0000313" key="24">
    <source>
        <dbReference type="Proteomes" id="UP000595197"/>
    </source>
</evidence>
<keyword evidence="7 20" id="KW-0813">Transport</keyword>
<name>A0ABX7B8K3_9PROT</name>
<evidence type="ECO:0000313" key="23">
    <source>
        <dbReference type="EMBL" id="QQP90469.1"/>
    </source>
</evidence>
<keyword evidence="24" id="KW-1185">Reference proteome</keyword>
<dbReference type="PANTHER" id="PTHR10134">
    <property type="entry name" value="CYTOCHROME B-C1 COMPLEX SUBUNIT RIESKE, MITOCHONDRIAL"/>
    <property type="match status" value="1"/>
</dbReference>
<keyword evidence="11" id="KW-0479">Metal-binding</keyword>
<organism evidence="23 24">
    <name type="scientific">Skermanella cutis</name>
    <dbReference type="NCBI Taxonomy" id="2775420"/>
    <lineage>
        <taxon>Bacteria</taxon>
        <taxon>Pseudomonadati</taxon>
        <taxon>Pseudomonadota</taxon>
        <taxon>Alphaproteobacteria</taxon>
        <taxon>Rhodospirillales</taxon>
        <taxon>Azospirillaceae</taxon>
        <taxon>Skermanella</taxon>
    </lineage>
</organism>
<evidence type="ECO:0000256" key="4">
    <source>
        <dbReference type="ARBA" id="ARBA00011649"/>
    </source>
</evidence>
<dbReference type="RefSeq" id="WP_201077575.1">
    <property type="nucleotide sequence ID" value="NZ_CP067420.1"/>
</dbReference>
<gene>
    <name evidence="23" type="primary">petA</name>
    <name evidence="23" type="ORF">IGS68_04230</name>
</gene>
<comment type="subunit">
    <text evidence="4 21">The main subunits of complex b-c1 are: cytochrome b, cytochrome c1 and the Rieske protein.</text>
</comment>
<comment type="function">
    <text evidence="1">Component of the ubiquinol-cytochrome c reductase complex (complex III or cytochrome b-c1 complex), which is a respiratory chain that generates an electrochemical potential coupled to ATP synthesis.</text>
</comment>
<dbReference type="InterPro" id="IPR019546">
    <property type="entry name" value="TAT_signal_bac_arc"/>
</dbReference>
<dbReference type="Pfam" id="PF10399">
    <property type="entry name" value="UCR_Fe-S_N"/>
    <property type="match status" value="1"/>
</dbReference>
<evidence type="ECO:0000256" key="7">
    <source>
        <dbReference type="ARBA" id="ARBA00022448"/>
    </source>
</evidence>
<dbReference type="InterPro" id="IPR006311">
    <property type="entry name" value="TAT_signal"/>
</dbReference>
<keyword evidence="18" id="KW-1015">Disulfide bond</keyword>
<dbReference type="NCBIfam" id="TIGR01409">
    <property type="entry name" value="TAT_signal_seq"/>
    <property type="match status" value="1"/>
</dbReference>
<keyword evidence="14 20" id="KW-1133">Transmembrane helix</keyword>
<keyword evidence="9 20" id="KW-0812">Transmembrane</keyword>
<comment type="catalytic activity">
    <reaction evidence="19 20">
        <text>a quinol + 2 Fe(III)-[cytochrome c](out) = a quinone + 2 Fe(II)-[cytochrome c](out) + 2 H(+)(out)</text>
        <dbReference type="Rhea" id="RHEA:11484"/>
        <dbReference type="Rhea" id="RHEA-COMP:10350"/>
        <dbReference type="Rhea" id="RHEA-COMP:14399"/>
        <dbReference type="ChEBI" id="CHEBI:15378"/>
        <dbReference type="ChEBI" id="CHEBI:24646"/>
        <dbReference type="ChEBI" id="CHEBI:29033"/>
        <dbReference type="ChEBI" id="CHEBI:29034"/>
        <dbReference type="ChEBI" id="CHEBI:132124"/>
        <dbReference type="EC" id="7.1.1.8"/>
    </reaction>
</comment>
<dbReference type="Proteomes" id="UP000595197">
    <property type="component" value="Chromosome"/>
</dbReference>
<evidence type="ECO:0000256" key="8">
    <source>
        <dbReference type="ARBA" id="ARBA00022475"/>
    </source>
</evidence>
<evidence type="ECO:0000256" key="6">
    <source>
        <dbReference type="ARBA" id="ARBA00019816"/>
    </source>
</evidence>
<evidence type="ECO:0000256" key="20">
    <source>
        <dbReference type="RuleBase" id="RU004494"/>
    </source>
</evidence>
<evidence type="ECO:0000256" key="14">
    <source>
        <dbReference type="ARBA" id="ARBA00022989"/>
    </source>
</evidence>
<feature type="transmembrane region" description="Helical" evidence="20">
    <location>
        <begin position="26"/>
        <end position="47"/>
    </location>
</feature>
<keyword evidence="17 20" id="KW-0472">Membrane</keyword>
<dbReference type="EC" id="7.1.1.8" evidence="5 20"/>
<evidence type="ECO:0000256" key="13">
    <source>
        <dbReference type="ARBA" id="ARBA00022982"/>
    </source>
</evidence>
<dbReference type="PRINTS" id="PR00162">
    <property type="entry name" value="RIESKE"/>
</dbReference>
<evidence type="ECO:0000256" key="18">
    <source>
        <dbReference type="ARBA" id="ARBA00023157"/>
    </source>
</evidence>
<reference evidence="23" key="1">
    <citation type="submission" date="2021-02" db="EMBL/GenBank/DDBJ databases">
        <title>Skermanella TT6 skin isolate.</title>
        <authorList>
            <person name="Lee K."/>
            <person name="Ganzorig M."/>
        </authorList>
    </citation>
    <scope>NUCLEOTIDE SEQUENCE</scope>
    <source>
        <strain evidence="23">TT6</strain>
    </source>
</reference>
<dbReference type="InterPro" id="IPR017941">
    <property type="entry name" value="Rieske_2Fe-2S"/>
</dbReference>
<keyword evidence="8" id="KW-1003">Cell membrane</keyword>
<dbReference type="PROSITE" id="PS51318">
    <property type="entry name" value="TAT"/>
    <property type="match status" value="1"/>
</dbReference>
<dbReference type="InterPro" id="IPR036922">
    <property type="entry name" value="Rieske_2Fe-2S_sf"/>
</dbReference>
<keyword evidence="10" id="KW-0001">2Fe-2S</keyword>
<comment type="cofactor">
    <cofactor evidence="20">
        <name>[2Fe-2S] cluster</name>
        <dbReference type="ChEBI" id="CHEBI:190135"/>
    </cofactor>
    <text evidence="20">Binds 1 [2Fe-2S] cluster per subunit.</text>
</comment>
<sequence length="189" mass="19953">MSDTIHPAGAGGQGGHEGEGATRRDFLYLATAAVGAVGVASVAWPFINSMNPAADTLALAQIDVDLSPVQVGQAITVTWRGKPVFIRRRTEEEIAAAQAVNLAELPDPAPDSARVQQPQWLVMVGVCTHLGCVPLGQKPTDPKGDFGGWFCPCHGSHYDTSGRIRRGPAPLNLAVPEYAFLTDTSIRLG</sequence>
<comment type="subcellular location">
    <subcellularLocation>
        <location evidence="2">Cell membrane</location>
        <topology evidence="2">Single-pass membrane protein</topology>
    </subcellularLocation>
</comment>
<keyword evidence="16" id="KW-0411">Iron-sulfur</keyword>
<keyword evidence="12" id="KW-1278">Translocase</keyword>
<evidence type="ECO:0000256" key="2">
    <source>
        <dbReference type="ARBA" id="ARBA00004162"/>
    </source>
</evidence>
<evidence type="ECO:0000256" key="3">
    <source>
        <dbReference type="ARBA" id="ARBA00010651"/>
    </source>
</evidence>
<keyword evidence="13 20" id="KW-0249">Electron transport</keyword>
<dbReference type="SUPFAM" id="SSF50022">
    <property type="entry name" value="ISP domain"/>
    <property type="match status" value="1"/>
</dbReference>
<comment type="miscellaneous">
    <text evidence="20">The Rieske protein is a high potential 2Fe-2S protein.</text>
</comment>
<evidence type="ECO:0000256" key="1">
    <source>
        <dbReference type="ARBA" id="ARBA00002444"/>
    </source>
</evidence>
<dbReference type="Gene3D" id="1.20.5.510">
    <property type="entry name" value="Single helix bin"/>
    <property type="match status" value="1"/>
</dbReference>
<evidence type="ECO:0000256" key="15">
    <source>
        <dbReference type="ARBA" id="ARBA00023004"/>
    </source>
</evidence>
<protein>
    <recommendedName>
        <fullName evidence="6 20">Ubiquinol-cytochrome c reductase iron-sulfur subunit</fullName>
        <ecNumber evidence="5 20">7.1.1.8</ecNumber>
    </recommendedName>
</protein>
<feature type="domain" description="Rieske" evidence="22">
    <location>
        <begin position="97"/>
        <end position="187"/>
    </location>
</feature>
<dbReference type="NCBIfam" id="TIGR01416">
    <property type="entry name" value="Rieske_proteo"/>
    <property type="match status" value="1"/>
</dbReference>
<evidence type="ECO:0000259" key="22">
    <source>
        <dbReference type="PROSITE" id="PS51296"/>
    </source>
</evidence>
<dbReference type="CDD" id="cd03470">
    <property type="entry name" value="Rieske_cytochrome_bc1"/>
    <property type="match status" value="1"/>
</dbReference>
<evidence type="ECO:0000256" key="5">
    <source>
        <dbReference type="ARBA" id="ARBA00012951"/>
    </source>
</evidence>
<dbReference type="InterPro" id="IPR014349">
    <property type="entry name" value="Rieske_Fe-S_prot"/>
</dbReference>
<evidence type="ECO:0000256" key="9">
    <source>
        <dbReference type="ARBA" id="ARBA00022692"/>
    </source>
</evidence>
<dbReference type="Gene3D" id="2.102.10.10">
    <property type="entry name" value="Rieske [2Fe-2S] iron-sulphur domain"/>
    <property type="match status" value="1"/>
</dbReference>
<evidence type="ECO:0000256" key="10">
    <source>
        <dbReference type="ARBA" id="ARBA00022714"/>
    </source>
</evidence>
<accession>A0ABX7B8K3</accession>
<dbReference type="PROSITE" id="PS51296">
    <property type="entry name" value="RIESKE"/>
    <property type="match status" value="1"/>
</dbReference>
<comment type="similarity">
    <text evidence="3">Belongs to the Rieske iron-sulfur protein family.</text>
</comment>
<dbReference type="Pfam" id="PF00355">
    <property type="entry name" value="Rieske"/>
    <property type="match status" value="1"/>
</dbReference>
<evidence type="ECO:0000256" key="12">
    <source>
        <dbReference type="ARBA" id="ARBA00022967"/>
    </source>
</evidence>
<evidence type="ECO:0000256" key="17">
    <source>
        <dbReference type="ARBA" id="ARBA00023136"/>
    </source>
</evidence>
<proteinExistence type="inferred from homology"/>
<keyword evidence="15" id="KW-0408">Iron</keyword>
<evidence type="ECO:0000256" key="21">
    <source>
        <dbReference type="RuleBase" id="RU004497"/>
    </source>
</evidence>
<evidence type="ECO:0000256" key="19">
    <source>
        <dbReference type="ARBA" id="ARBA00029351"/>
    </source>
</evidence>
<dbReference type="InterPro" id="IPR005805">
    <property type="entry name" value="Rieske_Fe-S_prot_C"/>
</dbReference>